<dbReference type="CDD" id="cd03225">
    <property type="entry name" value="ABC_cobalt_CbiO_domain1"/>
    <property type="match status" value="1"/>
</dbReference>
<evidence type="ECO:0000256" key="5">
    <source>
        <dbReference type="ARBA" id="ARBA00022741"/>
    </source>
</evidence>
<organism evidence="10">
    <name type="scientific">bioreactor metagenome</name>
    <dbReference type="NCBI Taxonomy" id="1076179"/>
    <lineage>
        <taxon>unclassified sequences</taxon>
        <taxon>metagenomes</taxon>
        <taxon>ecological metagenomes</taxon>
    </lineage>
</organism>
<dbReference type="InterPro" id="IPR003439">
    <property type="entry name" value="ABC_transporter-like_ATP-bd"/>
</dbReference>
<keyword evidence="3" id="KW-0813">Transport</keyword>
<dbReference type="InterPro" id="IPR017871">
    <property type="entry name" value="ABC_transporter-like_CS"/>
</dbReference>
<gene>
    <name evidence="10" type="primary">cbiO_9</name>
    <name evidence="10" type="ORF">SDC9_88312</name>
</gene>
<dbReference type="InterPro" id="IPR050095">
    <property type="entry name" value="ECF_ABC_transporter_ATP-bd"/>
</dbReference>
<dbReference type="SUPFAM" id="SSF52540">
    <property type="entry name" value="P-loop containing nucleoside triphosphate hydrolases"/>
    <property type="match status" value="1"/>
</dbReference>
<comment type="subcellular location">
    <subcellularLocation>
        <location evidence="1">Cell membrane</location>
        <topology evidence="1">Peripheral membrane protein</topology>
    </subcellularLocation>
</comment>
<dbReference type="EMBL" id="VSSQ01009448">
    <property type="protein sequence ID" value="MPM41656.1"/>
    <property type="molecule type" value="Genomic_DNA"/>
</dbReference>
<dbReference type="InterPro" id="IPR027417">
    <property type="entry name" value="P-loop_NTPase"/>
</dbReference>
<accession>A0A644ZLJ9</accession>
<keyword evidence="4" id="KW-1003">Cell membrane</keyword>
<protein>
    <submittedName>
        <fullName evidence="10">Cobalt import ATP-binding protein CbiO</fullName>
        <ecNumber evidence="10">3.6.3.-</ecNumber>
    </submittedName>
</protein>
<dbReference type="Pfam" id="PF00005">
    <property type="entry name" value="ABC_tran"/>
    <property type="match status" value="1"/>
</dbReference>
<keyword evidence="10" id="KW-0378">Hydrolase</keyword>
<keyword evidence="8" id="KW-0472">Membrane</keyword>
<dbReference type="InterPro" id="IPR015856">
    <property type="entry name" value="ABC_transpr_CbiO/EcfA_su"/>
</dbReference>
<dbReference type="AlphaFoldDB" id="A0A644ZLJ9"/>
<dbReference type="GO" id="GO:0006824">
    <property type="term" value="P:cobalt ion transport"/>
    <property type="evidence" value="ECO:0007669"/>
    <property type="project" value="InterPro"/>
</dbReference>
<dbReference type="GO" id="GO:0042626">
    <property type="term" value="F:ATPase-coupled transmembrane transporter activity"/>
    <property type="evidence" value="ECO:0007669"/>
    <property type="project" value="TreeGrafter"/>
</dbReference>
<evidence type="ECO:0000256" key="8">
    <source>
        <dbReference type="ARBA" id="ARBA00023136"/>
    </source>
</evidence>
<dbReference type="Gene3D" id="3.40.50.300">
    <property type="entry name" value="P-loop containing nucleotide triphosphate hydrolases"/>
    <property type="match status" value="1"/>
</dbReference>
<reference evidence="10" key="1">
    <citation type="submission" date="2019-08" db="EMBL/GenBank/DDBJ databases">
        <authorList>
            <person name="Kucharzyk K."/>
            <person name="Murdoch R.W."/>
            <person name="Higgins S."/>
            <person name="Loffler F."/>
        </authorList>
    </citation>
    <scope>NUCLEOTIDE SEQUENCE</scope>
</reference>
<evidence type="ECO:0000256" key="1">
    <source>
        <dbReference type="ARBA" id="ARBA00004202"/>
    </source>
</evidence>
<sequence length="275" mass="29224">MSLTTHRLAAGYPSRGRVLSEVDVEIRPGHRTALLGANGCGKTTLLACLSGAIVPEHGDVVVDGAALRHNRRGLIDHRRRVQLVLQDPDDQLFSADVSQDVSFGPLNLGLTDDEAQARVAEALELLGVTHLAARATHQLSYGEKKRVAVAGAVAMRPDYLLLDEPTAGLDPDAVEDMLTAITRLEDSGTTVIMATHDVDLALAWATTAIIVTGGRTTQGPVEALLGDDDLVRAAHLRTPWPLDLAKRLGWSARPRGIADVADLLAADASTRAVPE</sequence>
<keyword evidence="5" id="KW-0547">Nucleotide-binding</keyword>
<dbReference type="PANTHER" id="PTHR43553">
    <property type="entry name" value="HEAVY METAL TRANSPORTER"/>
    <property type="match status" value="1"/>
</dbReference>
<dbReference type="GO" id="GO:0005524">
    <property type="term" value="F:ATP binding"/>
    <property type="evidence" value="ECO:0007669"/>
    <property type="project" value="UniProtKB-KW"/>
</dbReference>
<dbReference type="PROSITE" id="PS00211">
    <property type="entry name" value="ABC_TRANSPORTER_1"/>
    <property type="match status" value="1"/>
</dbReference>
<proteinExistence type="inferred from homology"/>
<dbReference type="SMART" id="SM00382">
    <property type="entry name" value="AAA"/>
    <property type="match status" value="1"/>
</dbReference>
<evidence type="ECO:0000259" key="9">
    <source>
        <dbReference type="PROSITE" id="PS50893"/>
    </source>
</evidence>
<dbReference type="EC" id="3.6.3.-" evidence="10"/>
<evidence type="ECO:0000313" key="10">
    <source>
        <dbReference type="EMBL" id="MPM41656.1"/>
    </source>
</evidence>
<dbReference type="FunFam" id="3.40.50.300:FF:000224">
    <property type="entry name" value="Energy-coupling factor transporter ATP-binding protein EcfA"/>
    <property type="match status" value="1"/>
</dbReference>
<name>A0A644ZLJ9_9ZZZZ</name>
<feature type="domain" description="ABC transporter" evidence="9">
    <location>
        <begin position="3"/>
        <end position="238"/>
    </location>
</feature>
<dbReference type="PROSITE" id="PS50893">
    <property type="entry name" value="ABC_TRANSPORTER_2"/>
    <property type="match status" value="1"/>
</dbReference>
<dbReference type="InterPro" id="IPR003593">
    <property type="entry name" value="AAA+_ATPase"/>
</dbReference>
<comment type="caution">
    <text evidence="10">The sequence shown here is derived from an EMBL/GenBank/DDBJ whole genome shotgun (WGS) entry which is preliminary data.</text>
</comment>
<dbReference type="InterPro" id="IPR005876">
    <property type="entry name" value="Co_trans_ATP-bd"/>
</dbReference>
<dbReference type="PANTHER" id="PTHR43553:SF24">
    <property type="entry name" value="ENERGY-COUPLING FACTOR TRANSPORTER ATP-BINDING PROTEIN ECFA1"/>
    <property type="match status" value="1"/>
</dbReference>
<comment type="similarity">
    <text evidence="2">Belongs to the ABC transporter superfamily.</text>
</comment>
<dbReference type="GO" id="GO:0016887">
    <property type="term" value="F:ATP hydrolysis activity"/>
    <property type="evidence" value="ECO:0007669"/>
    <property type="project" value="InterPro"/>
</dbReference>
<evidence type="ECO:0000256" key="6">
    <source>
        <dbReference type="ARBA" id="ARBA00022840"/>
    </source>
</evidence>
<evidence type="ECO:0000256" key="3">
    <source>
        <dbReference type="ARBA" id="ARBA00022448"/>
    </source>
</evidence>
<dbReference type="NCBIfam" id="TIGR01166">
    <property type="entry name" value="cbiO"/>
    <property type="match status" value="1"/>
</dbReference>
<evidence type="ECO:0000256" key="7">
    <source>
        <dbReference type="ARBA" id="ARBA00022967"/>
    </source>
</evidence>
<evidence type="ECO:0000256" key="2">
    <source>
        <dbReference type="ARBA" id="ARBA00005417"/>
    </source>
</evidence>
<keyword evidence="7" id="KW-1278">Translocase</keyword>
<dbReference type="GO" id="GO:0043190">
    <property type="term" value="C:ATP-binding cassette (ABC) transporter complex"/>
    <property type="evidence" value="ECO:0007669"/>
    <property type="project" value="TreeGrafter"/>
</dbReference>
<evidence type="ECO:0000256" key="4">
    <source>
        <dbReference type="ARBA" id="ARBA00022475"/>
    </source>
</evidence>
<keyword evidence="6 10" id="KW-0067">ATP-binding</keyword>